<proteinExistence type="predicted"/>
<reference evidence="2" key="1">
    <citation type="submission" date="2019-10" db="EMBL/GenBank/DDBJ databases">
        <authorList>
            <person name="Nor Muhammad N."/>
        </authorList>
    </citation>
    <scope>NUCLEOTIDE SEQUENCE</scope>
</reference>
<evidence type="ECO:0000256" key="1">
    <source>
        <dbReference type="SAM" id="MobiDB-lite"/>
    </source>
</evidence>
<protein>
    <submittedName>
        <fullName evidence="2">Uncharacterized protein</fullName>
    </submittedName>
</protein>
<gene>
    <name evidence="2" type="primary">I1RDG6</name>
</gene>
<dbReference type="AlphaFoldDB" id="A0A5K1K7D1"/>
<evidence type="ECO:0000313" key="2">
    <source>
        <dbReference type="EMBL" id="VWP02021.1"/>
    </source>
</evidence>
<feature type="compositionally biased region" description="Basic and acidic residues" evidence="1">
    <location>
        <begin position="193"/>
        <end position="207"/>
    </location>
</feature>
<feature type="compositionally biased region" description="Low complexity" evidence="1">
    <location>
        <begin position="1"/>
        <end position="16"/>
    </location>
</feature>
<accession>A0A5K1K7D1</accession>
<feature type="compositionally biased region" description="Basic and acidic residues" evidence="1">
    <location>
        <begin position="273"/>
        <end position="284"/>
    </location>
</feature>
<feature type="region of interest" description="Disordered" evidence="1">
    <location>
        <begin position="1"/>
        <end position="26"/>
    </location>
</feature>
<organism evidence="2">
    <name type="scientific">Ganoderma boninense</name>
    <dbReference type="NCBI Taxonomy" id="34458"/>
    <lineage>
        <taxon>Eukaryota</taxon>
        <taxon>Fungi</taxon>
        <taxon>Dikarya</taxon>
        <taxon>Basidiomycota</taxon>
        <taxon>Agaricomycotina</taxon>
        <taxon>Agaricomycetes</taxon>
        <taxon>Polyporales</taxon>
        <taxon>Polyporaceae</taxon>
        <taxon>Ganoderma</taxon>
    </lineage>
</organism>
<feature type="compositionally biased region" description="Basic and acidic residues" evidence="1">
    <location>
        <begin position="298"/>
        <end position="312"/>
    </location>
</feature>
<dbReference type="EMBL" id="LR729868">
    <property type="protein sequence ID" value="VWP02021.1"/>
    <property type="molecule type" value="Genomic_DNA"/>
</dbReference>
<name>A0A5K1K7D1_9APHY</name>
<feature type="region of interest" description="Disordered" evidence="1">
    <location>
        <begin position="187"/>
        <end position="312"/>
    </location>
</feature>
<sequence length="312" mass="34267">MPQAASTPKSTQSPSKLPKPPPTKEQIEQVRDIASQLYYGYNNRPMVGTEARGGWEARFMRKLDSMIKLLVTAKFEELPPFAIGCIWENNRRLRAQEPRFDPERISSAKSPGHPAYWPHAVGRLRYTPAFEGPMSLKLERDIRDNWWSDPVPSATHESAQALNPSAPAFEGEALQPVDDTLAGQAVQGAHSVNKHDKGRSQGGRVDEGESEIEIDDTGLNFAPSKRTRGRRTANLKSTAPLPTDTLAPGPSQTTRGASKTRHGAMGTAESDMEVDREGGSRGIREAMGTSPQPVVESVEARQGERDLHLRSN</sequence>